<dbReference type="AlphaFoldDB" id="A0A0F1B011"/>
<comment type="caution">
    <text evidence="2">The sequence shown here is derived from an EMBL/GenBank/DDBJ whole genome shotgun (WGS) entry which is preliminary data.</text>
</comment>
<dbReference type="Pfam" id="PF16695">
    <property type="entry name" value="Tai4"/>
    <property type="match status" value="1"/>
</dbReference>
<keyword evidence="1" id="KW-0732">Signal</keyword>
<name>A0A0F1B011_9ENTR</name>
<evidence type="ECO:0008006" key="4">
    <source>
        <dbReference type="Google" id="ProtNLM"/>
    </source>
</evidence>
<evidence type="ECO:0000313" key="3">
    <source>
        <dbReference type="Proteomes" id="UP000033352"/>
    </source>
</evidence>
<dbReference type="InterPro" id="IPR038314">
    <property type="entry name" value="T6SS_sf"/>
</dbReference>
<feature type="signal peptide" evidence="1">
    <location>
        <begin position="1"/>
        <end position="18"/>
    </location>
</feature>
<dbReference type="InterPro" id="IPR032032">
    <property type="entry name" value="Tai4"/>
</dbReference>
<dbReference type="Proteomes" id="UP000033352">
    <property type="component" value="Unassembled WGS sequence"/>
</dbReference>
<reference evidence="2 3" key="1">
    <citation type="submission" date="2015-03" db="EMBL/GenBank/DDBJ databases">
        <authorList>
            <person name="McCorrison J."/>
            <person name="Sanka R."/>
            <person name="Adams M."/>
            <person name="Brinkac L."/>
            <person name="Nierman W."/>
            <person name="Sutton G."/>
            <person name="Nelson K."/>
            <person name="Kiedrowski L."/>
            <person name="Guerrero D."/>
            <person name="Bonomo R."/>
        </authorList>
    </citation>
    <scope>NUCLEOTIDE SEQUENCE [LARGE SCALE GENOMIC DNA]</scope>
    <source>
        <strain evidence="2 3">35699</strain>
    </source>
</reference>
<protein>
    <recommendedName>
        <fullName evidence="4">Type VI secretion protein</fullName>
    </recommendedName>
</protein>
<organism evidence="2 3">
    <name type="scientific">Enterobacter sichuanensis</name>
    <dbReference type="NCBI Taxonomy" id="2071710"/>
    <lineage>
        <taxon>Bacteria</taxon>
        <taxon>Pseudomonadati</taxon>
        <taxon>Pseudomonadota</taxon>
        <taxon>Gammaproteobacteria</taxon>
        <taxon>Enterobacterales</taxon>
        <taxon>Enterobacteriaceae</taxon>
        <taxon>Enterobacter</taxon>
        <taxon>Enterobacter cloacae complex</taxon>
    </lineage>
</organism>
<gene>
    <name evidence="2" type="ORF">SS37_10495</name>
</gene>
<feature type="chain" id="PRO_5002448985" description="Type VI secretion protein" evidence="1">
    <location>
        <begin position="19"/>
        <end position="117"/>
    </location>
</feature>
<dbReference type="Gene3D" id="1.20.120.1620">
    <property type="match status" value="1"/>
</dbReference>
<dbReference type="PATRIC" id="fig|1619248.3.peg.1175"/>
<accession>A0A0F1B011</accession>
<sequence length="117" mass="12890">MKRLLLIVLALNTSAVYAQTLPDVSVFSQQQIFENWVQNRCIGKIAESKSLKDDAEASATAWLEASDLPAENFEKADKMIISLLKEKVGGTAPGHYQVLKCSLIAKSDAIRLLNVQK</sequence>
<evidence type="ECO:0000313" key="2">
    <source>
        <dbReference type="EMBL" id="KJN27482.1"/>
    </source>
</evidence>
<dbReference type="EMBL" id="JZYX01000018">
    <property type="protein sequence ID" value="KJN27482.1"/>
    <property type="molecule type" value="Genomic_DNA"/>
</dbReference>
<dbReference type="RefSeq" id="WP_045285508.1">
    <property type="nucleotide sequence ID" value="NZ_CP170190.1"/>
</dbReference>
<dbReference type="OrthoDB" id="6566141at2"/>
<evidence type="ECO:0000256" key="1">
    <source>
        <dbReference type="SAM" id="SignalP"/>
    </source>
</evidence>
<proteinExistence type="predicted"/>